<dbReference type="RefSeq" id="WP_264012104.1">
    <property type="nucleotide sequence ID" value="NZ_JACKSJ010000062.1"/>
</dbReference>
<dbReference type="Gene3D" id="1.10.357.10">
    <property type="entry name" value="Tetracycline Repressor, domain 2"/>
    <property type="match status" value="1"/>
</dbReference>
<sequence>MSSAVVVHVTSLRDSHHRRRRTCQRVFTAAAQLLDESSDAPGVVDVSLPALAARARVAPTALRAHFDSLDAMFAELYLHRICALPLNVDPGLGAAARVSAQLRAITMVLADEPRLSEACSRALLRNDDDVVADVRTRIGAEVQRRIAAALGAGAWPEVQATLETVFWGALLQVRSRSVSCHRMADRLDTMLALILSDADH</sequence>
<keyword evidence="2" id="KW-1185">Reference proteome</keyword>
<protein>
    <submittedName>
        <fullName evidence="1">TetR family transcriptional regulator</fullName>
    </submittedName>
</protein>
<name>A0A9X3BUY7_9MYCO</name>
<dbReference type="InterPro" id="IPR009057">
    <property type="entry name" value="Homeodomain-like_sf"/>
</dbReference>
<dbReference type="SUPFAM" id="SSF46689">
    <property type="entry name" value="Homeodomain-like"/>
    <property type="match status" value="1"/>
</dbReference>
<proteinExistence type="predicted"/>
<organism evidence="1 2">
    <name type="scientific">[Mycobacterium] manitobense</name>
    <dbReference type="NCBI Taxonomy" id="190147"/>
    <lineage>
        <taxon>Bacteria</taxon>
        <taxon>Bacillati</taxon>
        <taxon>Actinomycetota</taxon>
        <taxon>Actinomycetes</taxon>
        <taxon>Mycobacteriales</taxon>
        <taxon>Mycobacteriaceae</taxon>
        <taxon>Mycolicibacterium</taxon>
    </lineage>
</organism>
<accession>A0A9X3BUY7</accession>
<reference evidence="1" key="2">
    <citation type="journal article" date="2022" name="BMC Genomics">
        <title>Comparative genome analysis of mycobacteria focusing on tRNA and non-coding RNA.</title>
        <authorList>
            <person name="Behra P.R.K."/>
            <person name="Pettersson B.M.F."/>
            <person name="Ramesh M."/>
            <person name="Das S."/>
            <person name="Dasgupta S."/>
            <person name="Kirsebom L.A."/>
        </authorList>
    </citation>
    <scope>NUCLEOTIDE SEQUENCE</scope>
    <source>
        <strain evidence="1">DSM 44615</strain>
    </source>
</reference>
<evidence type="ECO:0000313" key="2">
    <source>
        <dbReference type="Proteomes" id="UP001140293"/>
    </source>
</evidence>
<dbReference type="AlphaFoldDB" id="A0A9X3BUY7"/>
<evidence type="ECO:0000313" key="1">
    <source>
        <dbReference type="EMBL" id="MCV7169921.1"/>
    </source>
</evidence>
<dbReference type="EMBL" id="JACKSJ010000062">
    <property type="protein sequence ID" value="MCV7169921.1"/>
    <property type="molecule type" value="Genomic_DNA"/>
</dbReference>
<dbReference type="Proteomes" id="UP001140293">
    <property type="component" value="Unassembled WGS sequence"/>
</dbReference>
<gene>
    <name evidence="1" type="ORF">H7I41_08285</name>
</gene>
<comment type="caution">
    <text evidence="1">The sequence shown here is derived from an EMBL/GenBank/DDBJ whole genome shotgun (WGS) entry which is preliminary data.</text>
</comment>
<reference evidence="1" key="1">
    <citation type="submission" date="2020-07" db="EMBL/GenBank/DDBJ databases">
        <authorList>
            <person name="Pettersson B.M.F."/>
            <person name="Behra P.R.K."/>
            <person name="Ramesh M."/>
            <person name="Das S."/>
            <person name="Dasgupta S."/>
            <person name="Kirsebom L.A."/>
        </authorList>
    </citation>
    <scope>NUCLEOTIDE SEQUENCE</scope>
    <source>
        <strain evidence="1">DSM 44615</strain>
    </source>
</reference>